<dbReference type="PANTHER" id="PTHR23092:SF15">
    <property type="entry name" value="INACTIVE NON-CANONICAL POLY(A) RNA POLYMERASE PROTEIN TRF4-2-RELATED"/>
    <property type="match status" value="1"/>
</dbReference>
<proteinExistence type="predicted"/>
<dbReference type="Pfam" id="PF22600">
    <property type="entry name" value="MTPAP-like_central"/>
    <property type="match status" value="1"/>
</dbReference>
<feature type="compositionally biased region" description="Basic and acidic residues" evidence="1">
    <location>
        <begin position="1"/>
        <end position="15"/>
    </location>
</feature>
<accession>A0AAD7U8I2</accession>
<evidence type="ECO:0000313" key="3">
    <source>
        <dbReference type="EMBL" id="KAJ8600197.1"/>
    </source>
</evidence>
<feature type="compositionally biased region" description="Acidic residues" evidence="1">
    <location>
        <begin position="834"/>
        <end position="844"/>
    </location>
</feature>
<keyword evidence="4" id="KW-1185">Reference proteome</keyword>
<reference evidence="3" key="1">
    <citation type="submission" date="2023-01" db="EMBL/GenBank/DDBJ databases">
        <title>Metagenome sequencing of chrysophaentin producing Chrysophaeum taylorii.</title>
        <authorList>
            <person name="Davison J."/>
            <person name="Bewley C."/>
        </authorList>
    </citation>
    <scope>NUCLEOTIDE SEQUENCE</scope>
    <source>
        <strain evidence="3">NIES-1699</strain>
    </source>
</reference>
<dbReference type="GO" id="GO:0031123">
    <property type="term" value="P:RNA 3'-end processing"/>
    <property type="evidence" value="ECO:0007669"/>
    <property type="project" value="TreeGrafter"/>
</dbReference>
<feature type="region of interest" description="Disordered" evidence="1">
    <location>
        <begin position="785"/>
        <end position="891"/>
    </location>
</feature>
<evidence type="ECO:0000259" key="2">
    <source>
        <dbReference type="Pfam" id="PF22600"/>
    </source>
</evidence>
<dbReference type="SUPFAM" id="SSF81301">
    <property type="entry name" value="Nucleotidyltransferase"/>
    <property type="match status" value="1"/>
</dbReference>
<dbReference type="EMBL" id="JAQMWT010000526">
    <property type="protein sequence ID" value="KAJ8600197.1"/>
    <property type="molecule type" value="Genomic_DNA"/>
</dbReference>
<comment type="caution">
    <text evidence="3">The sequence shown here is derived from an EMBL/GenBank/DDBJ whole genome shotgun (WGS) entry which is preliminary data.</text>
</comment>
<name>A0AAD7U8I2_9STRA</name>
<dbReference type="GO" id="GO:0031499">
    <property type="term" value="C:TRAMP complex"/>
    <property type="evidence" value="ECO:0007669"/>
    <property type="project" value="TreeGrafter"/>
</dbReference>
<protein>
    <recommendedName>
        <fullName evidence="2">Poly(A) RNA polymerase mitochondrial-like central palm domain-containing protein</fullName>
    </recommendedName>
</protein>
<evidence type="ECO:0000313" key="4">
    <source>
        <dbReference type="Proteomes" id="UP001230188"/>
    </source>
</evidence>
<gene>
    <name evidence="3" type="ORF">CTAYLR_001987</name>
</gene>
<dbReference type="SUPFAM" id="SSF49599">
    <property type="entry name" value="TRAF domain-like"/>
    <property type="match status" value="1"/>
</dbReference>
<dbReference type="CDD" id="cd05402">
    <property type="entry name" value="NT_PAP_TUTase"/>
    <property type="match status" value="1"/>
</dbReference>
<dbReference type="SUPFAM" id="SSF81631">
    <property type="entry name" value="PAP/OAS1 substrate-binding domain"/>
    <property type="match status" value="1"/>
</dbReference>
<dbReference type="GO" id="GO:0005730">
    <property type="term" value="C:nucleolus"/>
    <property type="evidence" value="ECO:0007669"/>
    <property type="project" value="TreeGrafter"/>
</dbReference>
<dbReference type="AlphaFoldDB" id="A0AAD7U8I2"/>
<dbReference type="InterPro" id="IPR045862">
    <property type="entry name" value="Trf4-like"/>
</dbReference>
<organism evidence="3 4">
    <name type="scientific">Chrysophaeum taylorii</name>
    <dbReference type="NCBI Taxonomy" id="2483200"/>
    <lineage>
        <taxon>Eukaryota</taxon>
        <taxon>Sar</taxon>
        <taxon>Stramenopiles</taxon>
        <taxon>Ochrophyta</taxon>
        <taxon>Pelagophyceae</taxon>
        <taxon>Pelagomonadales</taxon>
        <taxon>Pelagomonadaceae</taxon>
        <taxon>Chrysophaeum</taxon>
    </lineage>
</organism>
<feature type="domain" description="Poly(A) RNA polymerase mitochondrial-like central palm" evidence="2">
    <location>
        <begin position="449"/>
        <end position="542"/>
    </location>
</feature>
<dbReference type="Gene3D" id="3.30.460.10">
    <property type="entry name" value="Beta Polymerase, domain 2"/>
    <property type="match status" value="1"/>
</dbReference>
<dbReference type="Proteomes" id="UP001230188">
    <property type="component" value="Unassembled WGS sequence"/>
</dbReference>
<dbReference type="InterPro" id="IPR054708">
    <property type="entry name" value="MTPAP-like_central"/>
</dbReference>
<feature type="region of interest" description="Disordered" evidence="1">
    <location>
        <begin position="643"/>
        <end position="668"/>
    </location>
</feature>
<feature type="compositionally biased region" description="Basic and acidic residues" evidence="1">
    <location>
        <begin position="787"/>
        <end position="810"/>
    </location>
</feature>
<feature type="compositionally biased region" description="Basic and acidic residues" evidence="1">
    <location>
        <begin position="882"/>
        <end position="891"/>
    </location>
</feature>
<feature type="region of interest" description="Disordered" evidence="1">
    <location>
        <begin position="1"/>
        <end position="60"/>
    </location>
</feature>
<sequence>MVHERKKKSREERGPRARRRKKGPTKEDTSSTPCSSSSSSVVVVVQQQQQQRQQLQQPEKKFTLRAEAEAFVVEEAKMSLQRRWSKEEQEEEDVECQVWEAFDAEALLLWPARASTPAPTSSEPEELVEEDANLRERVVKWREMAEAARVLSEDEAACRVGAERAGNWASWAVSAAEAERARRIVALAELEEEELRERLRRRAWAARAILAEQRRRVGPDFLLATANTRWFEEMVGARTWNDDYEIVCPYASLGCRHAGPRSTLAHHLCACRYRNSERGSGEDTEANYVVVCPNAVMGCGVVCRRDDLQRHLAACPFSDVSRAVETAQREKWRAVVAAQAEQERDRRVVADARATLASAAARAARRLADAPNPPTPEGMRWRRRGSAFARQAELLRAQRSAALRALGAELREIWRRHEARARALAKPRLAALEAVRAAVVSAFAAIDQHADVSVDLFGSCAYGLETPESDLDLVVRATPSAGGGGVRMPNPTWVLHRLAQQLRRESDGPFQVDRVLDRARVPIVRGRVFVSTGREIKIDLSLATPSHTGLAAAGLCGALVSRLPALAPAAVVVKRLLRDEALNDPYTGGLPSYAVVLMLFYARLHAKRAESQPTRPKARPFERSATLEDSSWRDARLADLLRKPADDPGTRLRRVRPPPPPPESPWVAGRRRGVELLEAGGLETTDADDVDLATALIDFLALFGDDFCPHKEGFSVRHGGRRLVLDSGRRLVISPNLKNGLAHPSCPTIVIEDPLEPRNNVGRSSYNVHRALRLFARRHDRLRAAMSRRDHARSDDNDRAGLGRPLDDPPPRITRVKPTPLAERLLDDPRPNNLDDDDDDDDDVHSDRDLPLLAALFEDNGGDDVHPETPPSRQRRRHDHHHQGDPHPKGR</sequence>
<feature type="compositionally biased region" description="Low complexity" evidence="1">
    <location>
        <begin position="35"/>
        <end position="57"/>
    </location>
</feature>
<dbReference type="PANTHER" id="PTHR23092">
    <property type="entry name" value="POLY(A) RNA POLYMERASE"/>
    <property type="match status" value="1"/>
</dbReference>
<evidence type="ECO:0000256" key="1">
    <source>
        <dbReference type="SAM" id="MobiDB-lite"/>
    </source>
</evidence>
<dbReference type="InterPro" id="IPR043519">
    <property type="entry name" value="NT_sf"/>
</dbReference>
<dbReference type="GO" id="GO:0043634">
    <property type="term" value="P:polyadenylation-dependent ncRNA catabolic process"/>
    <property type="evidence" value="ECO:0007669"/>
    <property type="project" value="TreeGrafter"/>
</dbReference>
<dbReference type="GO" id="GO:0003729">
    <property type="term" value="F:mRNA binding"/>
    <property type="evidence" value="ECO:0007669"/>
    <property type="project" value="TreeGrafter"/>
</dbReference>
<dbReference type="Gene3D" id="1.10.1410.10">
    <property type="match status" value="2"/>
</dbReference>
<dbReference type="GO" id="GO:1990817">
    <property type="term" value="F:poly(A) RNA polymerase activity"/>
    <property type="evidence" value="ECO:0007669"/>
    <property type="project" value="InterPro"/>
</dbReference>